<organism evidence="2 3">
    <name type="scientific">Penicillium daleae</name>
    <dbReference type="NCBI Taxonomy" id="63821"/>
    <lineage>
        <taxon>Eukaryota</taxon>
        <taxon>Fungi</taxon>
        <taxon>Dikarya</taxon>
        <taxon>Ascomycota</taxon>
        <taxon>Pezizomycotina</taxon>
        <taxon>Eurotiomycetes</taxon>
        <taxon>Eurotiomycetidae</taxon>
        <taxon>Eurotiales</taxon>
        <taxon>Aspergillaceae</taxon>
        <taxon>Penicillium</taxon>
    </lineage>
</organism>
<evidence type="ECO:0000313" key="3">
    <source>
        <dbReference type="Proteomes" id="UP001213681"/>
    </source>
</evidence>
<protein>
    <recommendedName>
        <fullName evidence="1">T6SS Phospholipase effector Tle1-like catalytic domain-containing protein</fullName>
    </recommendedName>
</protein>
<name>A0AAD6C4P7_9EURO</name>
<dbReference type="Pfam" id="PF09994">
    <property type="entry name" value="T6SS_Tle1-like_cat"/>
    <property type="match status" value="1"/>
</dbReference>
<proteinExistence type="predicted"/>
<keyword evidence="3" id="KW-1185">Reference proteome</keyword>
<feature type="domain" description="T6SS Phospholipase effector Tle1-like catalytic" evidence="1">
    <location>
        <begin position="23"/>
        <end position="206"/>
    </location>
</feature>
<reference evidence="2" key="2">
    <citation type="journal article" date="2023" name="IMA Fungus">
        <title>Comparative genomic study of the Penicillium genus elucidates a diverse pangenome and 15 lateral gene transfer events.</title>
        <authorList>
            <person name="Petersen C."/>
            <person name="Sorensen T."/>
            <person name="Nielsen M.R."/>
            <person name="Sondergaard T.E."/>
            <person name="Sorensen J.L."/>
            <person name="Fitzpatrick D.A."/>
            <person name="Frisvad J.C."/>
            <person name="Nielsen K.L."/>
        </authorList>
    </citation>
    <scope>NUCLEOTIDE SEQUENCE</scope>
    <source>
        <strain evidence="2">IBT 16125</strain>
    </source>
</reference>
<comment type="caution">
    <text evidence="2">The sequence shown here is derived from an EMBL/GenBank/DDBJ whole genome shotgun (WGS) entry which is preliminary data.</text>
</comment>
<sequence>MASSLEDFHTATTITIPRRPPSRDEIYLIGFSRGAFTARCIAQFINDVGLLHKWGLVNLQTLFGLWKKQDEVSDKDRVKTTEELLQLCVDLEKKGQLRRKIKIKVCAVWDTVSSLGLPTVGEFPQLFSRKLRFVGSDMCDSIQNGFQALSLHDHRRPFSPIVWKAPHDLGNRTLKQCWFVGYHSDVGGGYKCDGLAHLPLVWMMSQLKDYLWFDLASLWNKVIDEATLSHEKMHFTTRILLGSGLCEPPLSLKDSHVNILRNGSRNPRVVWTFGTSSTPRKEYEIEEDLPGSFEMDLLNEWLQRDLDEQRRLMRVWDERDITPTQEDRENLGAYHDHTQTLINILSEAGNPTLEWSSATFPYASGGWSLLRVGLPCLALSAFGILALTRIFHQESV</sequence>
<accession>A0AAD6C4P7</accession>
<dbReference type="InterPro" id="IPR018712">
    <property type="entry name" value="Tle1-like_cat"/>
</dbReference>
<reference evidence="2" key="1">
    <citation type="submission" date="2022-12" db="EMBL/GenBank/DDBJ databases">
        <authorList>
            <person name="Petersen C."/>
        </authorList>
    </citation>
    <scope>NUCLEOTIDE SEQUENCE</scope>
    <source>
        <strain evidence="2">IBT 16125</strain>
    </source>
</reference>
<dbReference type="AlphaFoldDB" id="A0AAD6C4P7"/>
<dbReference type="PANTHER" id="PTHR33840">
    <property type="match status" value="1"/>
</dbReference>
<dbReference type="GeneID" id="81599683"/>
<dbReference type="RefSeq" id="XP_056765144.1">
    <property type="nucleotide sequence ID" value="XM_056909440.1"/>
</dbReference>
<gene>
    <name evidence="2" type="ORF">N7458_006058</name>
</gene>
<evidence type="ECO:0000259" key="1">
    <source>
        <dbReference type="Pfam" id="PF09994"/>
    </source>
</evidence>
<dbReference type="PANTHER" id="PTHR33840:SF1">
    <property type="entry name" value="TLE1 PHOSPHOLIPASE DOMAIN-CONTAINING PROTEIN"/>
    <property type="match status" value="1"/>
</dbReference>
<dbReference type="EMBL" id="JAPVEA010000006">
    <property type="protein sequence ID" value="KAJ5449609.1"/>
    <property type="molecule type" value="Genomic_DNA"/>
</dbReference>
<dbReference type="Proteomes" id="UP001213681">
    <property type="component" value="Unassembled WGS sequence"/>
</dbReference>
<evidence type="ECO:0000313" key="2">
    <source>
        <dbReference type="EMBL" id="KAJ5449609.1"/>
    </source>
</evidence>